<accession>A0A423T9N1</accession>
<feature type="compositionally biased region" description="Basic residues" evidence="1">
    <location>
        <begin position="1"/>
        <end position="12"/>
    </location>
</feature>
<dbReference type="PANTHER" id="PTHR10974:SF1">
    <property type="entry name" value="FI08016P-RELATED"/>
    <property type="match status" value="1"/>
</dbReference>
<reference evidence="2 3" key="2">
    <citation type="submission" date="2019-01" db="EMBL/GenBank/DDBJ databases">
        <title>The decoding of complex shrimp genome reveals the adaptation for benthos swimmer, frequently molting mechanism and breeding impact on genome.</title>
        <authorList>
            <person name="Sun Y."/>
            <person name="Gao Y."/>
            <person name="Yu Y."/>
        </authorList>
    </citation>
    <scope>NUCLEOTIDE SEQUENCE [LARGE SCALE GENOMIC DNA]</scope>
    <source>
        <tissue evidence="2">Muscle</tissue>
    </source>
</reference>
<feature type="region of interest" description="Disordered" evidence="1">
    <location>
        <begin position="1"/>
        <end position="39"/>
    </location>
</feature>
<dbReference type="PANTHER" id="PTHR10974">
    <property type="entry name" value="FI08016P-RELATED"/>
    <property type="match status" value="1"/>
</dbReference>
<protein>
    <submittedName>
        <fullName evidence="2">Uncharacterized protein</fullName>
    </submittedName>
</protein>
<sequence length="320" mass="35614">MGGRGRLWRRGKGFGTPRPSPTCAATPADSPPTTTVRDAAGPGARAVLAAESRDLQAPRWRQGISIFQRIPANRTCSAAGIPDHFCTCQDTKEADPGDPALELAASYLRGTINQDLRALPACIRVKTGRVSRSNKQLSPQDTTSDVRSYLLQATLHPGNVAVEATLRYNPQPELFQVTGEVSRINQYGNQSHCIKHSVLRKFCFCKDQLEADHHADRRRRPKGPSGASRYEESRVDETRATTRQMDRTGNNLHTTKPFDDDHHQDGHKQHEGLQTTEGSSEEYRTSGRKDETTKRQGEEATTKEVERTEDKKENSDKGER</sequence>
<feature type="compositionally biased region" description="Low complexity" evidence="1">
    <location>
        <begin position="21"/>
        <end position="39"/>
    </location>
</feature>
<evidence type="ECO:0000313" key="2">
    <source>
        <dbReference type="EMBL" id="ROT73170.1"/>
    </source>
</evidence>
<comment type="caution">
    <text evidence="2">The sequence shown here is derived from an EMBL/GenBank/DDBJ whole genome shotgun (WGS) entry which is preliminary data.</text>
</comment>
<keyword evidence="3" id="KW-1185">Reference proteome</keyword>
<dbReference type="OrthoDB" id="6378171at2759"/>
<dbReference type="GO" id="GO:0005615">
    <property type="term" value="C:extracellular space"/>
    <property type="evidence" value="ECO:0007669"/>
    <property type="project" value="TreeGrafter"/>
</dbReference>
<reference evidence="2 3" key="1">
    <citation type="submission" date="2018-04" db="EMBL/GenBank/DDBJ databases">
        <authorList>
            <person name="Zhang X."/>
            <person name="Yuan J."/>
            <person name="Li F."/>
            <person name="Xiang J."/>
        </authorList>
    </citation>
    <scope>NUCLEOTIDE SEQUENCE [LARGE SCALE GENOMIC DNA]</scope>
    <source>
        <tissue evidence="2">Muscle</tissue>
    </source>
</reference>
<name>A0A423T9N1_PENVA</name>
<organism evidence="2 3">
    <name type="scientific">Penaeus vannamei</name>
    <name type="common">Whiteleg shrimp</name>
    <name type="synonym">Litopenaeus vannamei</name>
    <dbReference type="NCBI Taxonomy" id="6689"/>
    <lineage>
        <taxon>Eukaryota</taxon>
        <taxon>Metazoa</taxon>
        <taxon>Ecdysozoa</taxon>
        <taxon>Arthropoda</taxon>
        <taxon>Crustacea</taxon>
        <taxon>Multicrustacea</taxon>
        <taxon>Malacostraca</taxon>
        <taxon>Eumalacostraca</taxon>
        <taxon>Eucarida</taxon>
        <taxon>Decapoda</taxon>
        <taxon>Dendrobranchiata</taxon>
        <taxon>Penaeoidea</taxon>
        <taxon>Penaeidae</taxon>
        <taxon>Penaeus</taxon>
    </lineage>
</organism>
<dbReference type="InterPro" id="IPR004245">
    <property type="entry name" value="DUF229"/>
</dbReference>
<dbReference type="Pfam" id="PF02995">
    <property type="entry name" value="DUF229"/>
    <property type="match status" value="1"/>
</dbReference>
<feature type="region of interest" description="Disordered" evidence="1">
    <location>
        <begin position="213"/>
        <end position="320"/>
    </location>
</feature>
<dbReference type="AlphaFoldDB" id="A0A423T9N1"/>
<feature type="compositionally biased region" description="Basic and acidic residues" evidence="1">
    <location>
        <begin position="281"/>
        <end position="320"/>
    </location>
</feature>
<dbReference type="EMBL" id="QCYY01002057">
    <property type="protein sequence ID" value="ROT73170.1"/>
    <property type="molecule type" value="Genomic_DNA"/>
</dbReference>
<proteinExistence type="predicted"/>
<feature type="compositionally biased region" description="Basic and acidic residues" evidence="1">
    <location>
        <begin position="256"/>
        <end position="271"/>
    </location>
</feature>
<gene>
    <name evidence="2" type="ORF">C7M84_008398</name>
</gene>
<dbReference type="Proteomes" id="UP000283509">
    <property type="component" value="Unassembled WGS sequence"/>
</dbReference>
<feature type="compositionally biased region" description="Basic and acidic residues" evidence="1">
    <location>
        <begin position="229"/>
        <end position="246"/>
    </location>
</feature>
<evidence type="ECO:0000256" key="1">
    <source>
        <dbReference type="SAM" id="MobiDB-lite"/>
    </source>
</evidence>
<evidence type="ECO:0000313" key="3">
    <source>
        <dbReference type="Proteomes" id="UP000283509"/>
    </source>
</evidence>
<dbReference type="STRING" id="6689.A0A423T9N1"/>